<dbReference type="Pfam" id="PF08451">
    <property type="entry name" value="A_deaminase_N"/>
    <property type="match status" value="1"/>
</dbReference>
<dbReference type="InterPro" id="IPR006330">
    <property type="entry name" value="Ado/ade_deaminase"/>
</dbReference>
<protein>
    <recommendedName>
        <fullName evidence="9">Adenosine deaminase</fullName>
    </recommendedName>
</protein>
<keyword evidence="8" id="KW-1185">Reference proteome</keyword>
<dbReference type="GO" id="GO:0046103">
    <property type="term" value="P:inosine biosynthetic process"/>
    <property type="evidence" value="ECO:0007669"/>
    <property type="project" value="TreeGrafter"/>
</dbReference>
<evidence type="ECO:0000313" key="8">
    <source>
        <dbReference type="Proteomes" id="UP001107558"/>
    </source>
</evidence>
<feature type="signal peptide" evidence="4">
    <location>
        <begin position="1"/>
        <end position="24"/>
    </location>
</feature>
<proteinExistence type="predicted"/>
<dbReference type="PANTHER" id="PTHR11409">
    <property type="entry name" value="ADENOSINE DEAMINASE"/>
    <property type="match status" value="1"/>
</dbReference>
<dbReference type="InterPro" id="IPR013659">
    <property type="entry name" value="A_deaminase_N"/>
</dbReference>
<dbReference type="SUPFAM" id="SSF51556">
    <property type="entry name" value="Metallo-dependent hydrolases"/>
    <property type="match status" value="1"/>
</dbReference>
<feature type="domain" description="Adenosine/AMP deaminase N-terminal" evidence="6">
    <location>
        <begin position="37"/>
        <end position="118"/>
    </location>
</feature>
<evidence type="ECO:0000256" key="2">
    <source>
        <dbReference type="ARBA" id="ARBA00022723"/>
    </source>
</evidence>
<evidence type="ECO:0000313" key="7">
    <source>
        <dbReference type="EMBL" id="KAG5677982.1"/>
    </source>
</evidence>
<dbReference type="InterPro" id="IPR001365">
    <property type="entry name" value="A_deaminase_dom"/>
</dbReference>
<evidence type="ECO:0008006" key="9">
    <source>
        <dbReference type="Google" id="ProtNLM"/>
    </source>
</evidence>
<evidence type="ECO:0000256" key="1">
    <source>
        <dbReference type="ARBA" id="ARBA00001947"/>
    </source>
</evidence>
<dbReference type="InterPro" id="IPR032466">
    <property type="entry name" value="Metal_Hydrolase"/>
</dbReference>
<keyword evidence="4" id="KW-0732">Signal</keyword>
<dbReference type="PANTHER" id="PTHR11409:SF39">
    <property type="entry name" value="ADENOSINE DEAMINASE 2"/>
    <property type="match status" value="1"/>
</dbReference>
<comment type="cofactor">
    <cofactor evidence="1">
        <name>Zn(2+)</name>
        <dbReference type="ChEBI" id="CHEBI:29105"/>
    </cofactor>
</comment>
<organism evidence="7 8">
    <name type="scientific">Polypedilum vanderplanki</name>
    <name type="common">Sleeping chironomid midge</name>
    <dbReference type="NCBI Taxonomy" id="319348"/>
    <lineage>
        <taxon>Eukaryota</taxon>
        <taxon>Metazoa</taxon>
        <taxon>Ecdysozoa</taxon>
        <taxon>Arthropoda</taxon>
        <taxon>Hexapoda</taxon>
        <taxon>Insecta</taxon>
        <taxon>Pterygota</taxon>
        <taxon>Neoptera</taxon>
        <taxon>Endopterygota</taxon>
        <taxon>Diptera</taxon>
        <taxon>Nematocera</taxon>
        <taxon>Chironomoidea</taxon>
        <taxon>Chironomidae</taxon>
        <taxon>Chironominae</taxon>
        <taxon>Polypedilum</taxon>
        <taxon>Polypedilum</taxon>
    </lineage>
</organism>
<dbReference type="GO" id="GO:0005615">
    <property type="term" value="C:extracellular space"/>
    <property type="evidence" value="ECO:0007669"/>
    <property type="project" value="InterPro"/>
</dbReference>
<feature type="domain" description="Adenosine deaminase" evidence="5">
    <location>
        <begin position="342"/>
        <end position="452"/>
    </location>
</feature>
<evidence type="ECO:0000259" key="5">
    <source>
        <dbReference type="Pfam" id="PF00962"/>
    </source>
</evidence>
<dbReference type="GO" id="GO:0046872">
    <property type="term" value="F:metal ion binding"/>
    <property type="evidence" value="ECO:0007669"/>
    <property type="project" value="UniProtKB-KW"/>
</dbReference>
<dbReference type="Pfam" id="PF00962">
    <property type="entry name" value="A_deaminase"/>
    <property type="match status" value="1"/>
</dbReference>
<name>A0A9J6C8K8_POLVA</name>
<dbReference type="GO" id="GO:0006154">
    <property type="term" value="P:adenosine catabolic process"/>
    <property type="evidence" value="ECO:0007669"/>
    <property type="project" value="TreeGrafter"/>
</dbReference>
<dbReference type="GO" id="GO:0004000">
    <property type="term" value="F:adenosine deaminase activity"/>
    <property type="evidence" value="ECO:0007669"/>
    <property type="project" value="TreeGrafter"/>
</dbReference>
<reference evidence="7" key="1">
    <citation type="submission" date="2021-03" db="EMBL/GenBank/DDBJ databases">
        <title>Chromosome level genome of the anhydrobiotic midge Polypedilum vanderplanki.</title>
        <authorList>
            <person name="Yoshida Y."/>
            <person name="Kikawada T."/>
            <person name="Gusev O."/>
        </authorList>
    </citation>
    <scope>NUCLEOTIDE SEQUENCE</scope>
    <source>
        <strain evidence="7">NIAS01</strain>
        <tissue evidence="7">Whole body or cell culture</tissue>
    </source>
</reference>
<keyword evidence="2" id="KW-0479">Metal-binding</keyword>
<evidence type="ECO:0000256" key="3">
    <source>
        <dbReference type="ARBA" id="ARBA00022801"/>
    </source>
</evidence>
<dbReference type="OrthoDB" id="7202371at2759"/>
<dbReference type="Proteomes" id="UP001107558">
    <property type="component" value="Chromosome 2"/>
</dbReference>
<evidence type="ECO:0000256" key="4">
    <source>
        <dbReference type="SAM" id="SignalP"/>
    </source>
</evidence>
<dbReference type="EMBL" id="JADBJN010000002">
    <property type="protein sequence ID" value="KAG5677982.1"/>
    <property type="molecule type" value="Genomic_DNA"/>
</dbReference>
<comment type="caution">
    <text evidence="7">The sequence shown here is derived from an EMBL/GenBank/DDBJ whole genome shotgun (WGS) entry which is preliminary data.</text>
</comment>
<dbReference type="Gene3D" id="3.20.20.140">
    <property type="entry name" value="Metal-dependent hydrolases"/>
    <property type="match status" value="2"/>
</dbReference>
<accession>A0A9J6C8K8</accession>
<evidence type="ECO:0000259" key="6">
    <source>
        <dbReference type="Pfam" id="PF08451"/>
    </source>
</evidence>
<feature type="chain" id="PRO_5039913923" description="Adenosine deaminase" evidence="4">
    <location>
        <begin position="25"/>
        <end position="486"/>
    </location>
</feature>
<dbReference type="AlphaFoldDB" id="A0A9J6C8K8"/>
<gene>
    <name evidence="7" type="ORF">PVAND_007694</name>
</gene>
<sequence length="486" mass="56800">MSHFERQIFSLLLLFATFTSLAVARVTAAMGSINVESERPSFEKYTKLRQEYVNEHQARALGSDVLLSEDEKHFNSVLMDLKADELARGFDNPFNFTPARNFFTAMKSIETSPLFKLIQKMPKGAILHAHDDAICSTDYVVSLTKWEKSWQWGNLEGDDLPKFLFSRQKPEKIDNVEWRLVSDIRKEMGDDLYESKVRRFFTLIVDDPTRQPIVTYTEAWRDYYRQTLQELYDDNVQYLEFRGLLPELYDLDGKKYGPIECAQIYVDVLKDFKQSHPDFVGSKFIFAPLRGVDDEIFDSYLPILQKLMNRFPEFIAGFDLVGQEDKGRPLIEYAERFLKYPRTKRIGHGYSLVKYPHLLKIVKEKKIAIEINPISNQVLRLVDDIRNHPASILLTDDYPIVISSDDPSFWGAKPLSHDFYYAFLGMASARQDLRAIKRLILNSFDYSSLNDMEKIHAKKIWKDKWNTFIKEYLHERSLKTVIEVVN</sequence>
<keyword evidence="3" id="KW-0378">Hydrolase</keyword>